<dbReference type="InterPro" id="IPR011990">
    <property type="entry name" value="TPR-like_helical_dom_sf"/>
</dbReference>
<dbReference type="EMBL" id="QGKW02000276">
    <property type="protein sequence ID" value="KAF2606157.1"/>
    <property type="molecule type" value="Genomic_DNA"/>
</dbReference>
<feature type="region of interest" description="Disordered" evidence="3">
    <location>
        <begin position="202"/>
        <end position="268"/>
    </location>
</feature>
<sequence>MLLMKEEDTDTKATGFLVEESEDDVDETEELNPKLEEDEEQYNDRAKPQLPSSLNSLGKRDLSDENREAAQELKGKAMDSVSEGKFYKEILHLTREISMNPTSAILYGNRGEYLFILFSITYITVTALEINPDYKARGMARAMLGEWAEAEKYLHLAYMIDYDEEISDIEERLRQRRCAEAHISLGLSMSLLFKAAYDKAKKQEQSSSSRQDAKKQERSSSAKQKATKQGHSSPNRHRQEPRKQEQSSSSRQSRGGFPGSFPGSFQGGFPGVMKNMQVPLSIQESFEALSVISFDMDKPNKIVSSGIGSRPFERMTEEKVIQIGELKSSVYNINDQICNGPIPRRPTGVIERALWTRVYSFRQPYSCAQGNGNGGVSNKLLSEVALDQPARMTLYTTLCGN</sequence>
<evidence type="ECO:0000256" key="3">
    <source>
        <dbReference type="SAM" id="MobiDB-lite"/>
    </source>
</evidence>
<keyword evidence="2" id="KW-0802">TPR repeat</keyword>
<dbReference type="SUPFAM" id="SSF48452">
    <property type="entry name" value="TPR-like"/>
    <property type="match status" value="1"/>
</dbReference>
<feature type="compositionally biased region" description="Acidic residues" evidence="3">
    <location>
        <begin position="19"/>
        <end position="41"/>
    </location>
</feature>
<dbReference type="Gene3D" id="1.25.40.10">
    <property type="entry name" value="Tetratricopeptide repeat domain"/>
    <property type="match status" value="2"/>
</dbReference>
<gene>
    <name evidence="4" type="ORF">F2Q68_00044391</name>
</gene>
<evidence type="ECO:0000256" key="2">
    <source>
        <dbReference type="ARBA" id="ARBA00022803"/>
    </source>
</evidence>
<proteinExistence type="predicted"/>
<comment type="caution">
    <text evidence="4">The sequence shown here is derived from an EMBL/GenBank/DDBJ whole genome shotgun (WGS) entry which is preliminary data.</text>
</comment>
<feature type="compositionally biased region" description="Basic and acidic residues" evidence="3">
    <location>
        <begin position="211"/>
        <end position="220"/>
    </location>
</feature>
<accession>A0A8S9LJJ2</accession>
<dbReference type="PANTHER" id="PTHR45883">
    <property type="entry name" value="HSC70-INTERACTING PROTEIN"/>
    <property type="match status" value="1"/>
</dbReference>
<dbReference type="PANTHER" id="PTHR45883:SF2">
    <property type="entry name" value="HSC70-INTERACTING PROTEIN"/>
    <property type="match status" value="1"/>
</dbReference>
<dbReference type="OrthoDB" id="533763at2759"/>
<reference evidence="4" key="1">
    <citation type="submission" date="2019-12" db="EMBL/GenBank/DDBJ databases">
        <title>Genome sequencing and annotation of Brassica cretica.</title>
        <authorList>
            <person name="Studholme D.J."/>
            <person name="Sarris P.F."/>
        </authorList>
    </citation>
    <scope>NUCLEOTIDE SEQUENCE</scope>
    <source>
        <strain evidence="4">PFS-001/15</strain>
        <tissue evidence="4">Leaf</tissue>
    </source>
</reference>
<name>A0A8S9LJJ2_BRACR</name>
<protein>
    <submittedName>
        <fullName evidence="4">Uncharacterized protein</fullName>
    </submittedName>
</protein>
<evidence type="ECO:0000256" key="1">
    <source>
        <dbReference type="ARBA" id="ARBA00022737"/>
    </source>
</evidence>
<evidence type="ECO:0000313" key="5">
    <source>
        <dbReference type="Proteomes" id="UP000712281"/>
    </source>
</evidence>
<dbReference type="Proteomes" id="UP000712281">
    <property type="component" value="Unassembled WGS sequence"/>
</dbReference>
<keyword evidence="1" id="KW-0677">Repeat</keyword>
<feature type="compositionally biased region" description="Polar residues" evidence="3">
    <location>
        <begin position="221"/>
        <end position="233"/>
    </location>
</feature>
<dbReference type="GO" id="GO:0030544">
    <property type="term" value="F:Hsp70 protein binding"/>
    <property type="evidence" value="ECO:0007669"/>
    <property type="project" value="TreeGrafter"/>
</dbReference>
<evidence type="ECO:0000313" key="4">
    <source>
        <dbReference type="EMBL" id="KAF2606157.1"/>
    </source>
</evidence>
<dbReference type="AlphaFoldDB" id="A0A8S9LJJ2"/>
<organism evidence="4 5">
    <name type="scientific">Brassica cretica</name>
    <name type="common">Mustard</name>
    <dbReference type="NCBI Taxonomy" id="69181"/>
    <lineage>
        <taxon>Eukaryota</taxon>
        <taxon>Viridiplantae</taxon>
        <taxon>Streptophyta</taxon>
        <taxon>Embryophyta</taxon>
        <taxon>Tracheophyta</taxon>
        <taxon>Spermatophyta</taxon>
        <taxon>Magnoliopsida</taxon>
        <taxon>eudicotyledons</taxon>
        <taxon>Gunneridae</taxon>
        <taxon>Pentapetalae</taxon>
        <taxon>rosids</taxon>
        <taxon>malvids</taxon>
        <taxon>Brassicales</taxon>
        <taxon>Brassicaceae</taxon>
        <taxon>Brassiceae</taxon>
        <taxon>Brassica</taxon>
    </lineage>
</organism>
<feature type="compositionally biased region" description="Low complexity" evidence="3">
    <location>
        <begin position="246"/>
        <end position="264"/>
    </location>
</feature>
<feature type="compositionally biased region" description="Basic and acidic residues" evidence="3">
    <location>
        <begin position="58"/>
        <end position="75"/>
    </location>
</feature>
<feature type="region of interest" description="Disordered" evidence="3">
    <location>
        <begin position="1"/>
        <end position="75"/>
    </location>
</feature>